<keyword evidence="1" id="KW-0812">Transmembrane</keyword>
<dbReference type="EMBL" id="BLLF01002061">
    <property type="protein sequence ID" value="GFH22538.1"/>
    <property type="molecule type" value="Genomic_DNA"/>
</dbReference>
<keyword evidence="2" id="KW-0732">Signal</keyword>
<feature type="chain" id="PRO_5025566044" evidence="2">
    <location>
        <begin position="21"/>
        <end position="67"/>
    </location>
</feature>
<evidence type="ECO:0000313" key="4">
    <source>
        <dbReference type="Proteomes" id="UP000485058"/>
    </source>
</evidence>
<keyword evidence="1" id="KW-0472">Membrane</keyword>
<feature type="transmembrane region" description="Helical" evidence="1">
    <location>
        <begin position="36"/>
        <end position="56"/>
    </location>
</feature>
<evidence type="ECO:0000313" key="3">
    <source>
        <dbReference type="EMBL" id="GFH22538.1"/>
    </source>
</evidence>
<evidence type="ECO:0000256" key="2">
    <source>
        <dbReference type="SAM" id="SignalP"/>
    </source>
</evidence>
<feature type="signal peptide" evidence="2">
    <location>
        <begin position="1"/>
        <end position="20"/>
    </location>
</feature>
<sequence>VYQPLELLLFIAALCTVSDAFVPSLLSVPKATVSHVVKSILSTSFILGFASVVFNLKSRWCKENAWQ</sequence>
<evidence type="ECO:0000256" key="1">
    <source>
        <dbReference type="SAM" id="Phobius"/>
    </source>
</evidence>
<dbReference type="AlphaFoldDB" id="A0A699ZWA6"/>
<reference evidence="3 4" key="1">
    <citation type="submission" date="2020-02" db="EMBL/GenBank/DDBJ databases">
        <title>Draft genome sequence of Haematococcus lacustris strain NIES-144.</title>
        <authorList>
            <person name="Morimoto D."/>
            <person name="Nakagawa S."/>
            <person name="Yoshida T."/>
            <person name="Sawayama S."/>
        </authorList>
    </citation>
    <scope>NUCLEOTIDE SEQUENCE [LARGE SCALE GENOMIC DNA]</scope>
    <source>
        <strain evidence="3 4">NIES-144</strain>
    </source>
</reference>
<keyword evidence="4" id="KW-1185">Reference proteome</keyword>
<feature type="non-terminal residue" evidence="3">
    <location>
        <position position="1"/>
    </location>
</feature>
<proteinExistence type="predicted"/>
<accession>A0A699ZWA6</accession>
<gene>
    <name evidence="3" type="ORF">HaLaN_20016</name>
</gene>
<organism evidence="3 4">
    <name type="scientific">Haematococcus lacustris</name>
    <name type="common">Green alga</name>
    <name type="synonym">Haematococcus pluvialis</name>
    <dbReference type="NCBI Taxonomy" id="44745"/>
    <lineage>
        <taxon>Eukaryota</taxon>
        <taxon>Viridiplantae</taxon>
        <taxon>Chlorophyta</taxon>
        <taxon>core chlorophytes</taxon>
        <taxon>Chlorophyceae</taxon>
        <taxon>CS clade</taxon>
        <taxon>Chlamydomonadales</taxon>
        <taxon>Haematococcaceae</taxon>
        <taxon>Haematococcus</taxon>
    </lineage>
</organism>
<name>A0A699ZWA6_HAELA</name>
<protein>
    <submittedName>
        <fullName evidence="3">Uncharacterized protein</fullName>
    </submittedName>
</protein>
<keyword evidence="1" id="KW-1133">Transmembrane helix</keyword>
<comment type="caution">
    <text evidence="3">The sequence shown here is derived from an EMBL/GenBank/DDBJ whole genome shotgun (WGS) entry which is preliminary data.</text>
</comment>
<dbReference type="Proteomes" id="UP000485058">
    <property type="component" value="Unassembled WGS sequence"/>
</dbReference>